<dbReference type="InterPro" id="IPR002197">
    <property type="entry name" value="HTH_Fis"/>
</dbReference>
<dbReference type="InterPro" id="IPR003593">
    <property type="entry name" value="AAA+_ATPase"/>
</dbReference>
<keyword evidence="5" id="KW-0804">Transcription</keyword>
<evidence type="ECO:0000313" key="9">
    <source>
        <dbReference type="Proteomes" id="UP001139263"/>
    </source>
</evidence>
<dbReference type="InterPro" id="IPR058031">
    <property type="entry name" value="AAA_lid_NorR"/>
</dbReference>
<dbReference type="RefSeq" id="WP_241711980.1">
    <property type="nucleotide sequence ID" value="NZ_JALBUF010000001.1"/>
</dbReference>
<dbReference type="Pfam" id="PF25601">
    <property type="entry name" value="AAA_lid_14"/>
    <property type="match status" value="1"/>
</dbReference>
<evidence type="ECO:0000256" key="5">
    <source>
        <dbReference type="ARBA" id="ARBA00023163"/>
    </source>
</evidence>
<dbReference type="Gene3D" id="3.30.450.20">
    <property type="entry name" value="PAS domain"/>
    <property type="match status" value="1"/>
</dbReference>
<comment type="caution">
    <text evidence="8">The sequence shown here is derived from an EMBL/GenBank/DDBJ whole genome shotgun (WGS) entry which is preliminary data.</text>
</comment>
<keyword evidence="4" id="KW-0238">DNA-binding</keyword>
<dbReference type="PROSITE" id="PS00675">
    <property type="entry name" value="SIGMA54_INTERACT_1"/>
    <property type="match status" value="1"/>
</dbReference>
<dbReference type="PROSITE" id="PS50045">
    <property type="entry name" value="SIGMA54_INTERACT_4"/>
    <property type="match status" value="1"/>
</dbReference>
<dbReference type="SUPFAM" id="SSF46689">
    <property type="entry name" value="Homeodomain-like"/>
    <property type="match status" value="1"/>
</dbReference>
<dbReference type="PROSITE" id="PS00688">
    <property type="entry name" value="SIGMA54_INTERACT_3"/>
    <property type="match status" value="1"/>
</dbReference>
<evidence type="ECO:0000259" key="6">
    <source>
        <dbReference type="PROSITE" id="PS50045"/>
    </source>
</evidence>
<dbReference type="NCBIfam" id="TIGR00229">
    <property type="entry name" value="sensory_box"/>
    <property type="match status" value="1"/>
</dbReference>
<dbReference type="CDD" id="cd00009">
    <property type="entry name" value="AAA"/>
    <property type="match status" value="1"/>
</dbReference>
<accession>A0A9X2ADR8</accession>
<dbReference type="InterPro" id="IPR027417">
    <property type="entry name" value="P-loop_NTPase"/>
</dbReference>
<evidence type="ECO:0000313" key="8">
    <source>
        <dbReference type="EMBL" id="MCI0182381.1"/>
    </source>
</evidence>
<dbReference type="SUPFAM" id="SSF55785">
    <property type="entry name" value="PYP-like sensor domain (PAS domain)"/>
    <property type="match status" value="1"/>
</dbReference>
<dbReference type="CDD" id="cd00130">
    <property type="entry name" value="PAS"/>
    <property type="match status" value="1"/>
</dbReference>
<dbReference type="PANTHER" id="PTHR32071">
    <property type="entry name" value="TRANSCRIPTIONAL REGULATORY PROTEIN"/>
    <property type="match status" value="1"/>
</dbReference>
<protein>
    <submittedName>
        <fullName evidence="8">Anaerobic nitric oxide reductase transcription regulator NorR</fullName>
    </submittedName>
</protein>
<keyword evidence="1" id="KW-0547">Nucleotide-binding</keyword>
<dbReference type="Pfam" id="PF00989">
    <property type="entry name" value="PAS"/>
    <property type="match status" value="1"/>
</dbReference>
<keyword evidence="3" id="KW-0805">Transcription regulation</keyword>
<keyword evidence="9" id="KW-1185">Reference proteome</keyword>
<keyword evidence="2" id="KW-0067">ATP-binding</keyword>
<dbReference type="Gene3D" id="1.10.8.60">
    <property type="match status" value="1"/>
</dbReference>
<dbReference type="InterPro" id="IPR002078">
    <property type="entry name" value="Sigma_54_int"/>
</dbReference>
<dbReference type="GO" id="GO:0005524">
    <property type="term" value="F:ATP binding"/>
    <property type="evidence" value="ECO:0007669"/>
    <property type="project" value="UniProtKB-KW"/>
</dbReference>
<dbReference type="Proteomes" id="UP001139263">
    <property type="component" value="Unassembled WGS sequence"/>
</dbReference>
<proteinExistence type="predicted"/>
<dbReference type="InterPro" id="IPR013767">
    <property type="entry name" value="PAS_fold"/>
</dbReference>
<evidence type="ECO:0000256" key="4">
    <source>
        <dbReference type="ARBA" id="ARBA00023125"/>
    </source>
</evidence>
<dbReference type="InterPro" id="IPR025662">
    <property type="entry name" value="Sigma_54_int_dom_ATP-bd_1"/>
</dbReference>
<name>A0A9X2ADR8_9BACL</name>
<dbReference type="FunFam" id="3.40.50.300:FF:000006">
    <property type="entry name" value="DNA-binding transcriptional regulator NtrC"/>
    <property type="match status" value="1"/>
</dbReference>
<gene>
    <name evidence="8" type="primary">norR_1</name>
    <name evidence="8" type="ORF">MM817_00640</name>
</gene>
<organism evidence="8 9">
    <name type="scientific">Sulfoacidibacillus ferrooxidans</name>
    <dbReference type="NCBI Taxonomy" id="2005001"/>
    <lineage>
        <taxon>Bacteria</taxon>
        <taxon>Bacillati</taxon>
        <taxon>Bacillota</taxon>
        <taxon>Bacilli</taxon>
        <taxon>Bacillales</taxon>
        <taxon>Alicyclobacillaceae</taxon>
        <taxon>Sulfoacidibacillus</taxon>
    </lineage>
</organism>
<dbReference type="PANTHER" id="PTHR32071:SF57">
    <property type="entry name" value="C4-DICARBOXYLATE TRANSPORT TRANSCRIPTIONAL REGULATORY PROTEIN DCTD"/>
    <property type="match status" value="1"/>
</dbReference>
<dbReference type="InterPro" id="IPR000014">
    <property type="entry name" value="PAS"/>
</dbReference>
<dbReference type="Pfam" id="PF02954">
    <property type="entry name" value="HTH_8"/>
    <property type="match status" value="1"/>
</dbReference>
<dbReference type="InterPro" id="IPR025943">
    <property type="entry name" value="Sigma_54_int_dom_ATP-bd_2"/>
</dbReference>
<dbReference type="SMART" id="SM00382">
    <property type="entry name" value="AAA"/>
    <property type="match status" value="1"/>
</dbReference>
<evidence type="ECO:0000256" key="3">
    <source>
        <dbReference type="ARBA" id="ARBA00023015"/>
    </source>
</evidence>
<dbReference type="PRINTS" id="PR01590">
    <property type="entry name" value="HTHFIS"/>
</dbReference>
<dbReference type="GO" id="GO:0006355">
    <property type="term" value="P:regulation of DNA-templated transcription"/>
    <property type="evidence" value="ECO:0007669"/>
    <property type="project" value="InterPro"/>
</dbReference>
<sequence>MADQTNHVLDTILQLMCEGIVIVDVHGMITELNEAYARFLGIQREQALHRHVTEVIQNTRLHKVLQSGVAEKGQIQIIHGHEMLVHRIPVLREDVVMGAIGLVIFQGVNEQYQMMDRIHQLTLSSTREKTPPSVDSPTTLRSFDAVIGHSTEMMALKKMSMRVAQTSMTVLITGESGTGKELFARAIHSESPFAKGPFIDINCAAIPEHLLESELFGYEEGAFTGAKKGGKTGKFEAAHTGTLFLDELGDMPLTMQAKLLRVLEDHSVVRVGGIKKHPVTLRVIAATHRNISDMVAKGEFREDLYFRLSTMHIQIPPLRYRKSDIPTLVHYYIEQLSTRLQVPKKRLDDRTMQVFYDYAWPGNIRELVNVIEVILEMMEGCIVYPEDFPEFIKKKLMSPDVQKESEQSPYIENNITLKGQRIHGDREIILAALQQARGNKVVAARLLGIHRSTLYLKLKQLGL</sequence>
<dbReference type="PROSITE" id="PS00676">
    <property type="entry name" value="SIGMA54_INTERACT_2"/>
    <property type="match status" value="1"/>
</dbReference>
<dbReference type="Gene3D" id="3.40.50.300">
    <property type="entry name" value="P-loop containing nucleotide triphosphate hydrolases"/>
    <property type="match status" value="1"/>
</dbReference>
<reference evidence="8" key="1">
    <citation type="submission" date="2022-03" db="EMBL/GenBank/DDBJ databases">
        <title>Draft Genome Sequence of Firmicute Strain S0AB, a Heterotrophic Iron/Sulfur-Oxidizing Extreme Acidophile.</title>
        <authorList>
            <person name="Vergara E."/>
            <person name="Pakostova E."/>
            <person name="Johnson D.B."/>
            <person name="Holmes D.S."/>
        </authorList>
    </citation>
    <scope>NUCLEOTIDE SEQUENCE</scope>
    <source>
        <strain evidence="8">S0AB</strain>
    </source>
</reference>
<evidence type="ECO:0000256" key="2">
    <source>
        <dbReference type="ARBA" id="ARBA00022840"/>
    </source>
</evidence>
<dbReference type="Pfam" id="PF00158">
    <property type="entry name" value="Sigma54_activat"/>
    <property type="match status" value="1"/>
</dbReference>
<feature type="domain" description="Sigma-54 factor interaction" evidence="6">
    <location>
        <begin position="146"/>
        <end position="376"/>
    </location>
</feature>
<dbReference type="EMBL" id="JALBUF010000001">
    <property type="protein sequence ID" value="MCI0182381.1"/>
    <property type="molecule type" value="Genomic_DNA"/>
</dbReference>
<evidence type="ECO:0000259" key="7">
    <source>
        <dbReference type="PROSITE" id="PS50112"/>
    </source>
</evidence>
<dbReference type="Gene3D" id="1.10.10.60">
    <property type="entry name" value="Homeodomain-like"/>
    <property type="match status" value="1"/>
</dbReference>
<dbReference type="InterPro" id="IPR035965">
    <property type="entry name" value="PAS-like_dom_sf"/>
</dbReference>
<dbReference type="InterPro" id="IPR025944">
    <property type="entry name" value="Sigma_54_int_dom_CS"/>
</dbReference>
<dbReference type="InterPro" id="IPR009057">
    <property type="entry name" value="Homeodomain-like_sf"/>
</dbReference>
<dbReference type="AlphaFoldDB" id="A0A9X2ADR8"/>
<dbReference type="SUPFAM" id="SSF52540">
    <property type="entry name" value="P-loop containing nucleoside triphosphate hydrolases"/>
    <property type="match status" value="1"/>
</dbReference>
<dbReference type="GO" id="GO:0043565">
    <property type="term" value="F:sequence-specific DNA binding"/>
    <property type="evidence" value="ECO:0007669"/>
    <property type="project" value="InterPro"/>
</dbReference>
<evidence type="ECO:0000256" key="1">
    <source>
        <dbReference type="ARBA" id="ARBA00022741"/>
    </source>
</evidence>
<dbReference type="PROSITE" id="PS50112">
    <property type="entry name" value="PAS"/>
    <property type="match status" value="1"/>
</dbReference>
<feature type="domain" description="PAS" evidence="7">
    <location>
        <begin position="5"/>
        <end position="57"/>
    </location>
</feature>
<dbReference type="SMART" id="SM00091">
    <property type="entry name" value="PAS"/>
    <property type="match status" value="1"/>
</dbReference>